<evidence type="ECO:0000256" key="5">
    <source>
        <dbReference type="ARBA" id="ARBA00023029"/>
    </source>
</evidence>
<keyword evidence="5 9" id="KW-0799">Topoisomerase</keyword>
<reference evidence="12" key="1">
    <citation type="journal article" date="2019" name="Philos. Trans. R. Soc. Lond., B, Biol. Sci.">
        <title>Targeted metagenomic recovery of four divergent viruses reveals shared and distinctive characteristics of giant viruses of marine eukaryotes.</title>
        <authorList>
            <person name="Needham D.M."/>
            <person name="Poirier C."/>
            <person name="Hehenberger E."/>
            <person name="Jimenez V."/>
            <person name="Swalwell J.E."/>
            <person name="Santoro A.E."/>
            <person name="Worden A.Z."/>
        </authorList>
    </citation>
    <scope>NUCLEOTIDE SEQUENCE</scope>
    <source>
        <strain evidence="12">OPacV-662</strain>
    </source>
</reference>
<dbReference type="InterPro" id="IPR036202">
    <property type="entry name" value="TopoI_DNA-bd_euk_N_sf"/>
</dbReference>
<feature type="domain" description="DNA topoisomerase I eukaryotic-type" evidence="11">
    <location>
        <begin position="141"/>
        <end position="497"/>
    </location>
</feature>
<dbReference type="PANTHER" id="PTHR10290">
    <property type="entry name" value="DNA TOPOISOMERASE I"/>
    <property type="match status" value="1"/>
</dbReference>
<dbReference type="GO" id="GO:0003917">
    <property type="term" value="F:DNA topoisomerase type I (single strand cut, ATP-independent) activity"/>
    <property type="evidence" value="ECO:0007669"/>
    <property type="project" value="UniProtKB-UniRule"/>
</dbReference>
<dbReference type="EMBL" id="MN448280">
    <property type="protein sequence ID" value="QFG74124.1"/>
    <property type="molecule type" value="Genomic_DNA"/>
</dbReference>
<accession>A0A5J6VJR3</accession>
<evidence type="ECO:0000256" key="8">
    <source>
        <dbReference type="ARBA" id="ARBA00033297"/>
    </source>
</evidence>
<dbReference type="InterPro" id="IPR008336">
    <property type="entry name" value="TopoI_DNA-bd_euk"/>
</dbReference>
<dbReference type="InterPro" id="IPR014711">
    <property type="entry name" value="TopoI_cat_a-hlx-sub_euk"/>
</dbReference>
<dbReference type="InterPro" id="IPR013030">
    <property type="entry name" value="DNA_topo_DNA_db_N_dom2"/>
</dbReference>
<evidence type="ECO:0000313" key="12">
    <source>
        <dbReference type="EMBL" id="QFG74124.1"/>
    </source>
</evidence>
<sequence length="524" mass="61803">MKTLLHNGVYFPPDYERLPKTIYLKYDGKQVELNEQAEEAAVLYARYVGTAYLDNPTFVRNFWEDWKLMLKDTPIKSITKCDFSKIHNYLEKKKEKRKNYTKEKKQKLKEQRDATLEPYRWCFVDGEKQPVESFIIEPPGLFMGRGKHPLAGKIKHRILPRDITLNLSRRAPHPKPNVPGRWGGIINDMQGLWIARWKAPITNKMKYVFLARSSKQRSSRDVQKYEKARKLKKKINKIRKQYTNEMQSSDKRTKMIACAVYLIDRLALRVGNEKSEDQADTVGATSLRVEHIHLQANNYIKLDFLGKDSVRYVNRVKVEPIVWINLKEFIKDKSSNHDIFDVSSGDINEYLHKHMKDLTAKVFRTYNASHVLQIELKKLEPKFRKIHSQELSERQRHTEMVRHYNTACRKVAELCNHQKDVAKGHGDAIEKMQDRMKDLKKKLEQATEKKAPAIEKRINELKQRIKEKNLNKNITLTTSRANYIDPRITVSFFKRHDIPIEKVFSKTLLKNFDWSLNTNQGYEF</sequence>
<organism evidence="12">
    <name type="scientific">Megaviridae environmental sample</name>
    <dbReference type="NCBI Taxonomy" id="1737588"/>
    <lineage>
        <taxon>Viruses</taxon>
        <taxon>Varidnaviria</taxon>
        <taxon>Bamfordvirae</taxon>
        <taxon>Nucleocytoviricota</taxon>
        <taxon>Megaviricetes</taxon>
        <taxon>Imitervirales</taxon>
        <taxon>Mimiviridae</taxon>
        <taxon>environmental samples</taxon>
    </lineage>
</organism>
<evidence type="ECO:0000256" key="7">
    <source>
        <dbReference type="ARBA" id="ARBA00023235"/>
    </source>
</evidence>
<proteinExistence type="inferred from homology"/>
<protein>
    <recommendedName>
        <fullName evidence="4">DNA topoisomerase 1</fullName>
        <ecNumber evidence="3">5.6.2.1</ecNumber>
    </recommendedName>
    <alternativeName>
        <fullName evidence="8">DNA topoisomerase I</fullName>
    </alternativeName>
</protein>
<dbReference type="SUPFAM" id="SSF56741">
    <property type="entry name" value="Eukaryotic DNA topoisomerase I, N-terminal DNA-binding fragment"/>
    <property type="match status" value="1"/>
</dbReference>
<dbReference type="InterPro" id="IPR014727">
    <property type="entry name" value="TopoI_cat_a/b-sub_euk"/>
</dbReference>
<evidence type="ECO:0000256" key="3">
    <source>
        <dbReference type="ARBA" id="ARBA00012891"/>
    </source>
</evidence>
<dbReference type="GO" id="GO:0007059">
    <property type="term" value="P:chromosome segregation"/>
    <property type="evidence" value="ECO:0007669"/>
    <property type="project" value="TreeGrafter"/>
</dbReference>
<dbReference type="InterPro" id="IPR013034">
    <property type="entry name" value="DNA_topo_DNA_db_N_dom1"/>
</dbReference>
<feature type="active site" description="O-(3'-phospho-DNA)-tyrosine intermediate" evidence="9">
    <location>
        <position position="483"/>
    </location>
</feature>
<dbReference type="Gene3D" id="1.10.132.10">
    <property type="match status" value="1"/>
</dbReference>
<evidence type="ECO:0000256" key="1">
    <source>
        <dbReference type="ARBA" id="ARBA00000213"/>
    </source>
</evidence>
<dbReference type="InterPro" id="IPR011010">
    <property type="entry name" value="DNA_brk_join_enz"/>
</dbReference>
<dbReference type="SMART" id="SM00435">
    <property type="entry name" value="TOPEUc"/>
    <property type="match status" value="1"/>
</dbReference>
<dbReference type="PROSITE" id="PS52038">
    <property type="entry name" value="TOPO_IB_2"/>
    <property type="match status" value="1"/>
</dbReference>
<dbReference type="Gene3D" id="2.170.11.10">
    <property type="entry name" value="DNA Topoisomerase I, domain 2"/>
    <property type="match status" value="1"/>
</dbReference>
<dbReference type="GO" id="GO:0003677">
    <property type="term" value="F:DNA binding"/>
    <property type="evidence" value="ECO:0007669"/>
    <property type="project" value="UniProtKB-UniRule"/>
</dbReference>
<evidence type="ECO:0000256" key="10">
    <source>
        <dbReference type="SAM" id="Coils"/>
    </source>
</evidence>
<keyword evidence="6 9" id="KW-0238">DNA-binding</keyword>
<evidence type="ECO:0000256" key="9">
    <source>
        <dbReference type="PROSITE-ProRule" id="PRU01382"/>
    </source>
</evidence>
<dbReference type="InterPro" id="IPR025834">
    <property type="entry name" value="TopoI_C_dom"/>
</dbReference>
<dbReference type="EC" id="5.6.2.1" evidence="3"/>
<dbReference type="Pfam" id="PF14370">
    <property type="entry name" value="Topo_C_assoc"/>
    <property type="match status" value="1"/>
</dbReference>
<dbReference type="InterPro" id="IPR013499">
    <property type="entry name" value="TopoI_euk"/>
</dbReference>
<evidence type="ECO:0000256" key="2">
    <source>
        <dbReference type="ARBA" id="ARBA00006645"/>
    </source>
</evidence>
<dbReference type="InterPro" id="IPR001631">
    <property type="entry name" value="TopoI"/>
</dbReference>
<keyword evidence="10" id="KW-0175">Coiled coil</keyword>
<dbReference type="Pfam" id="PF02919">
    <property type="entry name" value="Topoisom_I_N"/>
    <property type="match status" value="1"/>
</dbReference>
<dbReference type="PANTHER" id="PTHR10290:SF3">
    <property type="entry name" value="DNA TOPOISOMERASE 1"/>
    <property type="match status" value="1"/>
</dbReference>
<dbReference type="InterPro" id="IPR013500">
    <property type="entry name" value="TopoI_cat_euk"/>
</dbReference>
<feature type="coiled-coil region" evidence="10">
    <location>
        <begin position="422"/>
        <end position="471"/>
    </location>
</feature>
<evidence type="ECO:0000256" key="6">
    <source>
        <dbReference type="ARBA" id="ARBA00023125"/>
    </source>
</evidence>
<dbReference type="SUPFAM" id="SSF56349">
    <property type="entry name" value="DNA breaking-rejoining enzymes"/>
    <property type="match status" value="1"/>
</dbReference>
<comment type="similarity">
    <text evidence="2 9">Belongs to the type IB topoisomerase family.</text>
</comment>
<dbReference type="GO" id="GO:0006265">
    <property type="term" value="P:DNA topological change"/>
    <property type="evidence" value="ECO:0007669"/>
    <property type="project" value="UniProtKB-UniRule"/>
</dbReference>
<dbReference type="InterPro" id="IPR051062">
    <property type="entry name" value="Topoisomerase_IB"/>
</dbReference>
<evidence type="ECO:0000256" key="4">
    <source>
        <dbReference type="ARBA" id="ARBA00019632"/>
    </source>
</evidence>
<dbReference type="Gene3D" id="1.10.10.41">
    <property type="entry name" value="Yeast DNA topoisomerase - domain 1"/>
    <property type="match status" value="1"/>
</dbReference>
<dbReference type="Gene3D" id="3.90.15.10">
    <property type="entry name" value="Topoisomerase I, Chain A, domain 3"/>
    <property type="match status" value="1"/>
</dbReference>
<dbReference type="PRINTS" id="PR00416">
    <property type="entry name" value="EUTPISMRASEI"/>
</dbReference>
<dbReference type="Pfam" id="PF01028">
    <property type="entry name" value="Topoisom_I"/>
    <property type="match status" value="1"/>
</dbReference>
<name>A0A5J6VJR3_9VIRU</name>
<dbReference type="GO" id="GO:0006260">
    <property type="term" value="P:DNA replication"/>
    <property type="evidence" value="ECO:0007669"/>
    <property type="project" value="TreeGrafter"/>
</dbReference>
<evidence type="ECO:0000259" key="11">
    <source>
        <dbReference type="SMART" id="SM00435"/>
    </source>
</evidence>
<comment type="catalytic activity">
    <reaction evidence="1 9">
        <text>ATP-independent breakage of single-stranded DNA, followed by passage and rejoining.</text>
        <dbReference type="EC" id="5.6.2.1"/>
    </reaction>
</comment>
<keyword evidence="7 9" id="KW-0413">Isomerase</keyword>